<keyword evidence="3" id="KW-1185">Reference proteome</keyword>
<dbReference type="EMBL" id="FOWW01000003">
    <property type="protein sequence ID" value="SFP67734.1"/>
    <property type="molecule type" value="Genomic_DNA"/>
</dbReference>
<name>A0A1I5SAE6_9PSEU</name>
<gene>
    <name evidence="2" type="ORF">SAMN05421810_10372</name>
</gene>
<dbReference type="RefSeq" id="WP_166677677.1">
    <property type="nucleotide sequence ID" value="NZ_FOWW01000003.1"/>
</dbReference>
<dbReference type="PANTHER" id="PTHR32305">
    <property type="match status" value="1"/>
</dbReference>
<dbReference type="AlphaFoldDB" id="A0A1I5SAE6"/>
<protein>
    <submittedName>
        <fullName evidence="2">RHS repeat-associated core domain-containing protein</fullName>
    </submittedName>
</protein>
<evidence type="ECO:0000256" key="1">
    <source>
        <dbReference type="SAM" id="MobiDB-lite"/>
    </source>
</evidence>
<dbReference type="STRING" id="587909.SAMN05421810_10372"/>
<reference evidence="3" key="1">
    <citation type="submission" date="2016-10" db="EMBL/GenBank/DDBJ databases">
        <authorList>
            <person name="Varghese N."/>
            <person name="Submissions S."/>
        </authorList>
    </citation>
    <scope>NUCLEOTIDE SEQUENCE [LARGE SCALE GENOMIC DNA]</scope>
    <source>
        <strain evidence="3">CGMCC 4.5579</strain>
    </source>
</reference>
<dbReference type="PANTHER" id="PTHR32305:SF15">
    <property type="entry name" value="PROTEIN RHSA-RELATED"/>
    <property type="match status" value="1"/>
</dbReference>
<accession>A0A1I5SAE6</accession>
<dbReference type="Proteomes" id="UP000198727">
    <property type="component" value="Unassembled WGS sequence"/>
</dbReference>
<feature type="region of interest" description="Disordered" evidence="1">
    <location>
        <begin position="1"/>
        <end position="20"/>
    </location>
</feature>
<dbReference type="InterPro" id="IPR022385">
    <property type="entry name" value="Rhs_assc_core"/>
</dbReference>
<dbReference type="Gene3D" id="2.180.10.10">
    <property type="entry name" value="RHS repeat-associated core"/>
    <property type="match status" value="1"/>
</dbReference>
<dbReference type="NCBIfam" id="TIGR03696">
    <property type="entry name" value="Rhs_assc_core"/>
    <property type="match status" value="1"/>
</dbReference>
<proteinExistence type="predicted"/>
<evidence type="ECO:0000313" key="3">
    <source>
        <dbReference type="Proteomes" id="UP000198727"/>
    </source>
</evidence>
<organism evidence="2 3">
    <name type="scientific">Amycolatopsis arida</name>
    <dbReference type="NCBI Taxonomy" id="587909"/>
    <lineage>
        <taxon>Bacteria</taxon>
        <taxon>Bacillati</taxon>
        <taxon>Actinomycetota</taxon>
        <taxon>Actinomycetes</taxon>
        <taxon>Pseudonocardiales</taxon>
        <taxon>Pseudonocardiaceae</taxon>
        <taxon>Amycolatopsis</taxon>
    </lineage>
</organism>
<feature type="compositionally biased region" description="Basic and acidic residues" evidence="1">
    <location>
        <begin position="250"/>
        <end position="259"/>
    </location>
</feature>
<evidence type="ECO:0000313" key="2">
    <source>
        <dbReference type="EMBL" id="SFP67734.1"/>
    </source>
</evidence>
<feature type="region of interest" description="Disordered" evidence="1">
    <location>
        <begin position="223"/>
        <end position="259"/>
    </location>
</feature>
<dbReference type="InterPro" id="IPR050708">
    <property type="entry name" value="T6SS_VgrG/RHS"/>
</dbReference>
<sequence length="259" mass="26376">MLSYVGGHRHRAEEGLRHQAGARRAGNRWFHGRRAPAGGDPLAQSVGGAGQLAVTDRHQDVVAGLDPTTGRLAGSASFDPFGRVLAASGARSALGYQSDYTDPDTGAVDMGARWNAPETGTFTARDNIDLPVNPSIAGNRYTYALGSPTNHIDPDGHLVPAVCAVALPLCTAAAVNTAVLVFRGAAVLGSMLSRPRPGPAPTPIPGYDPTGASIRQLLVGPLYWGSTGSPSGGRPTAGPGARSATGASLDEVRPGDTGG</sequence>
<feature type="compositionally biased region" description="Low complexity" evidence="1">
    <location>
        <begin position="225"/>
        <end position="244"/>
    </location>
</feature>